<feature type="domain" description="Heparan-alpha-glucosaminide N-acetyltransferase catalytic" evidence="2">
    <location>
        <begin position="8"/>
        <end position="215"/>
    </location>
</feature>
<dbReference type="PANTHER" id="PTHR31061:SF24">
    <property type="entry name" value="LD22376P"/>
    <property type="match status" value="1"/>
</dbReference>
<reference evidence="3" key="1">
    <citation type="submission" date="2024-05" db="EMBL/GenBank/DDBJ databases">
        <title>Metabacillus sp. nov., isolated from the rhizosphere soil of tomato plants.</title>
        <authorList>
            <person name="Ma R."/>
        </authorList>
    </citation>
    <scope>NUCLEOTIDE SEQUENCE</scope>
    <source>
        <strain evidence="3">DBTR6</strain>
    </source>
</reference>
<evidence type="ECO:0000313" key="3">
    <source>
        <dbReference type="EMBL" id="MBZ5749084.1"/>
    </source>
</evidence>
<feature type="transmembrane region" description="Helical" evidence="1">
    <location>
        <begin position="224"/>
        <end position="242"/>
    </location>
</feature>
<feature type="transmembrane region" description="Helical" evidence="1">
    <location>
        <begin position="248"/>
        <end position="272"/>
    </location>
</feature>
<feature type="transmembrane region" description="Helical" evidence="1">
    <location>
        <begin position="300"/>
        <end position="321"/>
    </location>
</feature>
<dbReference type="Pfam" id="PF07786">
    <property type="entry name" value="HGSNAT_cat"/>
    <property type="match status" value="1"/>
</dbReference>
<feature type="transmembrane region" description="Helical" evidence="1">
    <location>
        <begin position="104"/>
        <end position="125"/>
    </location>
</feature>
<dbReference type="InterPro" id="IPR012429">
    <property type="entry name" value="HGSNAT_cat"/>
</dbReference>
<feature type="transmembrane region" description="Helical" evidence="1">
    <location>
        <begin position="132"/>
        <end position="151"/>
    </location>
</feature>
<feature type="transmembrane region" description="Helical" evidence="1">
    <location>
        <begin position="79"/>
        <end position="98"/>
    </location>
</feature>
<organism evidence="3 4">
    <name type="scientific">Metabacillus rhizolycopersici</name>
    <dbReference type="NCBI Taxonomy" id="2875709"/>
    <lineage>
        <taxon>Bacteria</taxon>
        <taxon>Bacillati</taxon>
        <taxon>Bacillota</taxon>
        <taxon>Bacilli</taxon>
        <taxon>Bacillales</taxon>
        <taxon>Bacillaceae</taxon>
        <taxon>Metabacillus</taxon>
    </lineage>
</organism>
<feature type="transmembrane region" description="Helical" evidence="1">
    <location>
        <begin position="43"/>
        <end position="67"/>
    </location>
</feature>
<keyword evidence="4" id="KW-1185">Reference proteome</keyword>
<name>A0ABS7UM13_9BACI</name>
<keyword evidence="1" id="KW-0472">Membrane</keyword>
<evidence type="ECO:0000259" key="2">
    <source>
        <dbReference type="Pfam" id="PF07786"/>
    </source>
</evidence>
<sequence length="370" mass="41631">MKTVKKGRIYSLDMSRGLIVFLSVFLGTIPAGGYEYFRHAAWYGFTIIDLILPSFITIFGTSMAIAYQKGVNWGKLTKRTIRLIVYGLVFTIIVSWSLDFFTLRLTGVLQMFALLGIVTVVITKFVKSPIKLVLLAFLLLFVYGFVTLATSQSCEGGLPQPTCNLSGIVDANVFGENHMYAQGERGFDPEGLMTSFAAVSNVLIGFAIGRLLLTKKESGAWKEILTLGMILVLLSLVVYQIIPFNKRIWSPSFALLTSGITAILISTFYLFFDNRKNGDVKETALGPIVWFLEAFGRNSFFIYFGKFIIASLLAHITIMVHHEEKSLASILFHWIEAISPYPQLSYAFFMLLFWTAIALTFHKKKWYVKV</sequence>
<protein>
    <submittedName>
        <fullName evidence="3">Heparan-alpha-glucosaminide N-acetyltransferase domain-containing protein</fullName>
    </submittedName>
</protein>
<feature type="transmembrane region" description="Helical" evidence="1">
    <location>
        <begin position="341"/>
        <end position="361"/>
    </location>
</feature>
<dbReference type="EMBL" id="JAIQUM010000003">
    <property type="protein sequence ID" value="MBZ5749084.1"/>
    <property type="molecule type" value="Genomic_DNA"/>
</dbReference>
<proteinExistence type="predicted"/>
<keyword evidence="1" id="KW-1133">Transmembrane helix</keyword>
<dbReference type="PANTHER" id="PTHR31061">
    <property type="entry name" value="LD22376P"/>
    <property type="match status" value="1"/>
</dbReference>
<evidence type="ECO:0000313" key="4">
    <source>
        <dbReference type="Proteomes" id="UP001165287"/>
    </source>
</evidence>
<gene>
    <name evidence="3" type="ORF">K9V48_02235</name>
</gene>
<keyword evidence="1" id="KW-0812">Transmembrane</keyword>
<dbReference type="Proteomes" id="UP001165287">
    <property type="component" value="Unassembled WGS sequence"/>
</dbReference>
<dbReference type="RefSeq" id="WP_224136528.1">
    <property type="nucleotide sequence ID" value="NZ_JAIQUM010000003.1"/>
</dbReference>
<feature type="transmembrane region" description="Helical" evidence="1">
    <location>
        <begin position="192"/>
        <end position="212"/>
    </location>
</feature>
<accession>A0ABS7UM13</accession>
<comment type="caution">
    <text evidence="3">The sequence shown here is derived from an EMBL/GenBank/DDBJ whole genome shotgun (WGS) entry which is preliminary data.</text>
</comment>
<evidence type="ECO:0000256" key="1">
    <source>
        <dbReference type="SAM" id="Phobius"/>
    </source>
</evidence>